<gene>
    <name evidence="1" type="ordered locus">FRAAL3466</name>
</gene>
<evidence type="ECO:0000313" key="1">
    <source>
        <dbReference type="EMBL" id="CAJ62110.1"/>
    </source>
</evidence>
<dbReference type="EMBL" id="CT573213">
    <property type="protein sequence ID" value="CAJ62110.1"/>
    <property type="molecule type" value="Genomic_DNA"/>
</dbReference>
<proteinExistence type="predicted"/>
<organism evidence="1 2">
    <name type="scientific">Frankia alni (strain DSM 45986 / CECT 9034 / ACN14a)</name>
    <dbReference type="NCBI Taxonomy" id="326424"/>
    <lineage>
        <taxon>Bacteria</taxon>
        <taxon>Bacillati</taxon>
        <taxon>Actinomycetota</taxon>
        <taxon>Actinomycetes</taxon>
        <taxon>Frankiales</taxon>
        <taxon>Frankiaceae</taxon>
        <taxon>Frankia</taxon>
    </lineage>
</organism>
<dbReference type="AlphaFoldDB" id="Q0RK49"/>
<sequence>MAAPLPRDAVPVLPSDTRDTVQSALSAKLSIS</sequence>
<name>Q0RK49_FRAAA</name>
<reference evidence="1 2" key="1">
    <citation type="journal article" date="2007" name="Genome Res.">
        <title>Genome characteristics of facultatively symbiotic Frankia sp. strains reflect host range and host plant biogeography.</title>
        <authorList>
            <person name="Normand P."/>
            <person name="Lapierre P."/>
            <person name="Tisa L.S."/>
            <person name="Gogarten J.P."/>
            <person name="Alloisio N."/>
            <person name="Bagnarol E."/>
            <person name="Bassi C.A."/>
            <person name="Berry A.M."/>
            <person name="Bickhart D.M."/>
            <person name="Choisne N."/>
            <person name="Couloux A."/>
            <person name="Cournoyer B."/>
            <person name="Cruveiller S."/>
            <person name="Daubin V."/>
            <person name="Demange N."/>
            <person name="Francino M.P."/>
            <person name="Goltsman E."/>
            <person name="Huang Y."/>
            <person name="Kopp O.R."/>
            <person name="Labarre L."/>
            <person name="Lapidus A."/>
            <person name="Lavire C."/>
            <person name="Marechal J."/>
            <person name="Martinez M."/>
            <person name="Mastronunzio J.E."/>
            <person name="Mullin B.C."/>
            <person name="Niemann J."/>
            <person name="Pujic P."/>
            <person name="Rawnsley T."/>
            <person name="Rouy Z."/>
            <person name="Schenowitz C."/>
            <person name="Sellstedt A."/>
            <person name="Tavares F."/>
            <person name="Tomkins J.P."/>
            <person name="Vallenet D."/>
            <person name="Valverde C."/>
            <person name="Wall L.G."/>
            <person name="Wang Y."/>
            <person name="Medigue C."/>
            <person name="Benson D.R."/>
        </authorList>
    </citation>
    <scope>NUCLEOTIDE SEQUENCE [LARGE SCALE GENOMIC DNA]</scope>
    <source>
        <strain evidence="2">DSM 45986 / CECT 9034 / ACN14a</strain>
    </source>
</reference>
<keyword evidence="2" id="KW-1185">Reference proteome</keyword>
<evidence type="ECO:0000313" key="2">
    <source>
        <dbReference type="Proteomes" id="UP000000657"/>
    </source>
</evidence>
<dbReference type="STRING" id="326424.FRAAL3466"/>
<dbReference type="HOGENOM" id="CLU_3389572_0_0_11"/>
<accession>Q0RK49</accession>
<protein>
    <submittedName>
        <fullName evidence="1">Uncharacterized protein</fullName>
    </submittedName>
</protein>
<dbReference type="Proteomes" id="UP000000657">
    <property type="component" value="Chromosome"/>
</dbReference>
<dbReference type="KEGG" id="fal:FRAAL3466"/>